<evidence type="ECO:0000313" key="2">
    <source>
        <dbReference type="Proteomes" id="UP001150581"/>
    </source>
</evidence>
<dbReference type="Proteomes" id="UP001150581">
    <property type="component" value="Unassembled WGS sequence"/>
</dbReference>
<proteinExistence type="predicted"/>
<protein>
    <submittedName>
        <fullName evidence="1">Uncharacterized protein</fullName>
    </submittedName>
</protein>
<evidence type="ECO:0000313" key="1">
    <source>
        <dbReference type="EMBL" id="KAJ1892246.1"/>
    </source>
</evidence>
<reference evidence="1" key="1">
    <citation type="submission" date="2022-07" db="EMBL/GenBank/DDBJ databases">
        <title>Phylogenomic reconstructions and comparative analyses of Kickxellomycotina fungi.</title>
        <authorList>
            <person name="Reynolds N.K."/>
            <person name="Stajich J.E."/>
            <person name="Barry K."/>
            <person name="Grigoriev I.V."/>
            <person name="Crous P."/>
            <person name="Smith M.E."/>
        </authorList>
    </citation>
    <scope>NUCLEOTIDE SEQUENCE</scope>
    <source>
        <strain evidence="1">Benny 63K</strain>
    </source>
</reference>
<name>A0ACC1IBJ3_9FUNG</name>
<keyword evidence="2" id="KW-1185">Reference proteome</keyword>
<organism evidence="1 2">
    <name type="scientific">Kickxella alabastrina</name>
    <dbReference type="NCBI Taxonomy" id="61397"/>
    <lineage>
        <taxon>Eukaryota</taxon>
        <taxon>Fungi</taxon>
        <taxon>Fungi incertae sedis</taxon>
        <taxon>Zoopagomycota</taxon>
        <taxon>Kickxellomycotina</taxon>
        <taxon>Kickxellomycetes</taxon>
        <taxon>Kickxellales</taxon>
        <taxon>Kickxellaceae</taxon>
        <taxon>Kickxella</taxon>
    </lineage>
</organism>
<feature type="non-terminal residue" evidence="1">
    <location>
        <position position="162"/>
    </location>
</feature>
<sequence>MHIFGEGVFQGRLAGLALKFTSKWIPSCFGTRRRNMSGIKNYTASHAISVCRQAYQSPYDRTIWLIERLLSHSSISKFLYPILIDENIKNTGIYKDPTQPLQTLFERGYTLNILLNNLESPFVATIDLGASNQMDLFWRGCLDAGLVNAEAVTSYDRLELTL</sequence>
<comment type="caution">
    <text evidence="1">The sequence shown here is derived from an EMBL/GenBank/DDBJ whole genome shotgun (WGS) entry which is preliminary data.</text>
</comment>
<dbReference type="EMBL" id="JANBPG010001026">
    <property type="protein sequence ID" value="KAJ1892246.1"/>
    <property type="molecule type" value="Genomic_DNA"/>
</dbReference>
<gene>
    <name evidence="1" type="ORF">LPJ66_006463</name>
</gene>
<accession>A0ACC1IBJ3</accession>